<dbReference type="Proteomes" id="UP001331761">
    <property type="component" value="Unassembled WGS sequence"/>
</dbReference>
<feature type="chain" id="PRO_5042938174" evidence="2">
    <location>
        <begin position="21"/>
        <end position="63"/>
    </location>
</feature>
<proteinExistence type="predicted"/>
<comment type="caution">
    <text evidence="3">The sequence shown here is derived from an EMBL/GenBank/DDBJ whole genome shotgun (WGS) entry which is preliminary data.</text>
</comment>
<keyword evidence="2" id="KW-0732">Signal</keyword>
<gene>
    <name evidence="3" type="ORF">GCK32_000661</name>
</gene>
<evidence type="ECO:0000313" key="3">
    <source>
        <dbReference type="EMBL" id="KAK5979274.1"/>
    </source>
</evidence>
<reference evidence="3 4" key="1">
    <citation type="submission" date="2019-10" db="EMBL/GenBank/DDBJ databases">
        <title>Assembly and Annotation for the nematode Trichostrongylus colubriformis.</title>
        <authorList>
            <person name="Martin J."/>
        </authorList>
    </citation>
    <scope>NUCLEOTIDE SEQUENCE [LARGE SCALE GENOMIC DNA]</scope>
    <source>
        <strain evidence="3">G859</strain>
        <tissue evidence="3">Whole worm</tissue>
    </source>
</reference>
<name>A0AAN8ILS4_TRICO</name>
<organism evidence="3 4">
    <name type="scientific">Trichostrongylus colubriformis</name>
    <name type="common">Black scour worm</name>
    <dbReference type="NCBI Taxonomy" id="6319"/>
    <lineage>
        <taxon>Eukaryota</taxon>
        <taxon>Metazoa</taxon>
        <taxon>Ecdysozoa</taxon>
        <taxon>Nematoda</taxon>
        <taxon>Chromadorea</taxon>
        <taxon>Rhabditida</taxon>
        <taxon>Rhabditina</taxon>
        <taxon>Rhabditomorpha</taxon>
        <taxon>Strongyloidea</taxon>
        <taxon>Trichostrongylidae</taxon>
        <taxon>Trichostrongylus</taxon>
    </lineage>
</organism>
<accession>A0AAN8ILS4</accession>
<evidence type="ECO:0000313" key="4">
    <source>
        <dbReference type="Proteomes" id="UP001331761"/>
    </source>
</evidence>
<feature type="region of interest" description="Disordered" evidence="1">
    <location>
        <begin position="43"/>
        <end position="63"/>
    </location>
</feature>
<feature type="non-terminal residue" evidence="3">
    <location>
        <position position="63"/>
    </location>
</feature>
<sequence>MAKLLYASVLHLLLLRLSVSNNVRLTNKELYYRTEFEEPRLIGTEKQIRENDDSDDLDESESD</sequence>
<dbReference type="EMBL" id="WIXE01008497">
    <property type="protein sequence ID" value="KAK5979274.1"/>
    <property type="molecule type" value="Genomic_DNA"/>
</dbReference>
<feature type="signal peptide" evidence="2">
    <location>
        <begin position="1"/>
        <end position="20"/>
    </location>
</feature>
<keyword evidence="4" id="KW-1185">Reference proteome</keyword>
<evidence type="ECO:0000256" key="1">
    <source>
        <dbReference type="SAM" id="MobiDB-lite"/>
    </source>
</evidence>
<protein>
    <submittedName>
        <fullName evidence="3">Uncharacterized protein</fullName>
    </submittedName>
</protein>
<feature type="compositionally biased region" description="Acidic residues" evidence="1">
    <location>
        <begin position="52"/>
        <end position="63"/>
    </location>
</feature>
<evidence type="ECO:0000256" key="2">
    <source>
        <dbReference type="SAM" id="SignalP"/>
    </source>
</evidence>
<dbReference type="AlphaFoldDB" id="A0AAN8ILS4"/>